<dbReference type="NCBIfam" id="TIGR00756">
    <property type="entry name" value="PPR"/>
    <property type="match status" value="2"/>
</dbReference>
<name>A0A218XMF0_PUNGR</name>
<dbReference type="Pfam" id="PF13041">
    <property type="entry name" value="PPR_2"/>
    <property type="match status" value="1"/>
</dbReference>
<dbReference type="Proteomes" id="UP000197138">
    <property type="component" value="Unassembled WGS sequence"/>
</dbReference>
<dbReference type="STRING" id="22663.A0A218XMF0"/>
<feature type="repeat" description="PPR" evidence="3">
    <location>
        <begin position="206"/>
        <end position="240"/>
    </location>
</feature>
<comment type="caution">
    <text evidence="4">The sequence shown here is derived from an EMBL/GenBank/DDBJ whole genome shotgun (WGS) entry which is preliminary data.</text>
</comment>
<reference evidence="4" key="2">
    <citation type="submission" date="2017-06" db="EMBL/GenBank/DDBJ databases">
        <title>The pomegranate genome and the genomics of punicalagin biosynthesis.</title>
        <authorList>
            <person name="Xu C."/>
        </authorList>
    </citation>
    <scope>NUCLEOTIDE SEQUENCE [LARGE SCALE GENOMIC DNA]</scope>
    <source>
        <tissue evidence="4">Fresh leaf</tissue>
    </source>
</reference>
<dbReference type="Proteomes" id="UP000233551">
    <property type="component" value="Unassembled WGS sequence"/>
</dbReference>
<gene>
    <name evidence="4" type="ORF">CDL15_Pgr012220</name>
    <name evidence="5" type="ORF">CRG98_043893</name>
</gene>
<evidence type="ECO:0000313" key="5">
    <source>
        <dbReference type="EMBL" id="PKI35735.1"/>
    </source>
</evidence>
<accession>A0A218XMF0</accession>
<reference evidence="6" key="1">
    <citation type="journal article" date="2017" name="Plant J.">
        <title>The pomegranate (Punica granatum L.) genome and the genomics of punicalagin biosynthesis.</title>
        <authorList>
            <person name="Qin G."/>
            <person name="Xu C."/>
            <person name="Ming R."/>
            <person name="Tang H."/>
            <person name="Guyot R."/>
            <person name="Kramer E.M."/>
            <person name="Hu Y."/>
            <person name="Yi X."/>
            <person name="Qi Y."/>
            <person name="Xu X."/>
            <person name="Gao Z."/>
            <person name="Pan H."/>
            <person name="Jian J."/>
            <person name="Tian Y."/>
            <person name="Yue Z."/>
            <person name="Xu Y."/>
        </authorList>
    </citation>
    <scope>NUCLEOTIDE SEQUENCE [LARGE SCALE GENOMIC DNA]</scope>
    <source>
        <strain evidence="6">cv. Dabenzi</strain>
    </source>
</reference>
<dbReference type="Gene3D" id="1.25.40.10">
    <property type="entry name" value="Tetratricopeptide repeat domain"/>
    <property type="match status" value="1"/>
</dbReference>
<evidence type="ECO:0000256" key="3">
    <source>
        <dbReference type="PROSITE-ProRule" id="PRU00708"/>
    </source>
</evidence>
<dbReference type="InterPro" id="IPR011990">
    <property type="entry name" value="TPR-like_helical_dom_sf"/>
</dbReference>
<evidence type="ECO:0000256" key="1">
    <source>
        <dbReference type="ARBA" id="ARBA00007626"/>
    </source>
</evidence>
<dbReference type="EMBL" id="PGOL01005224">
    <property type="protein sequence ID" value="PKI35735.1"/>
    <property type="molecule type" value="Genomic_DNA"/>
</dbReference>
<protein>
    <submittedName>
        <fullName evidence="4">Uncharacterized protein</fullName>
    </submittedName>
</protein>
<evidence type="ECO:0000313" key="6">
    <source>
        <dbReference type="Proteomes" id="UP000197138"/>
    </source>
</evidence>
<dbReference type="PANTHER" id="PTHR47936">
    <property type="entry name" value="PPR_LONG DOMAIN-CONTAINING PROTEIN"/>
    <property type="match status" value="1"/>
</dbReference>
<dbReference type="PANTHER" id="PTHR47936:SF3">
    <property type="entry name" value="PENTACOTRIPEPTIDE-REPEAT REGION OF PRORP DOMAIN-CONTAINING PROTEIN"/>
    <property type="match status" value="1"/>
</dbReference>
<evidence type="ECO:0000313" key="7">
    <source>
        <dbReference type="Proteomes" id="UP000233551"/>
    </source>
</evidence>
<dbReference type="AlphaFoldDB" id="A0A218XMF0"/>
<feature type="repeat" description="PPR" evidence="3">
    <location>
        <begin position="171"/>
        <end position="205"/>
    </location>
</feature>
<dbReference type="OrthoDB" id="1911783at2759"/>
<reference evidence="5 7" key="3">
    <citation type="submission" date="2017-11" db="EMBL/GenBank/DDBJ databases">
        <title>De-novo sequencing of pomegranate (Punica granatum L.) genome.</title>
        <authorList>
            <person name="Akparov Z."/>
            <person name="Amiraslanov A."/>
            <person name="Hajiyeva S."/>
            <person name="Abbasov M."/>
            <person name="Kaur K."/>
            <person name="Hamwieh A."/>
            <person name="Solovyev V."/>
            <person name="Salamov A."/>
            <person name="Braich B."/>
            <person name="Kosarev P."/>
            <person name="Mahmoud A."/>
            <person name="Hajiyev E."/>
            <person name="Babayeva S."/>
            <person name="Izzatullayeva V."/>
            <person name="Mammadov A."/>
            <person name="Mammadov A."/>
            <person name="Sharifova S."/>
            <person name="Ojaghi J."/>
            <person name="Eynullazada K."/>
            <person name="Bayramov B."/>
            <person name="Abdulazimova A."/>
            <person name="Shahmuradov I."/>
        </authorList>
    </citation>
    <scope>NUCLEOTIDE SEQUENCE [LARGE SCALE GENOMIC DNA]</scope>
    <source>
        <strain evidence="5">AG2017</strain>
        <strain evidence="7">cv. AG2017</strain>
        <tissue evidence="5">Leaf</tissue>
    </source>
</reference>
<dbReference type="GeneID" id="116213240"/>
<keyword evidence="2" id="KW-0677">Repeat</keyword>
<sequence length="343" mass="37706">MFSRVLKLGRSVPSDRFFIRKFSCSGCSITSLQDLQQALAVTVRTRSYQQIPDLLNFAGDHFPNPNLFSFLAEFPDSSRIHIIDEILQAFIPLRPRSRNRAAYSCLLSHTLQSPNPFPLSLAIVQRSLRSGCSPFPEASVLLSAAWLKHCRDSRSVAEIMLGMKSIGYSPDTGTCNYVISSLSSADRLDEAMKVLKGMGGAGCIPDSDTYGMIIGRMCDARRCSAALEMLKKMVKAGLTPRQGTVEKVAAALKASREVRKGVDMIGFLEKEECSVGFEVYEIAAEACLEGKEPILAAKVVMRMTNRGFIPYIKVRQMLVEGLASKGELGLVHAIRQRLTELGS</sequence>
<evidence type="ECO:0000313" key="4">
    <source>
        <dbReference type="EMBL" id="OWM85970.1"/>
    </source>
</evidence>
<evidence type="ECO:0000256" key="2">
    <source>
        <dbReference type="ARBA" id="ARBA00022737"/>
    </source>
</evidence>
<dbReference type="InterPro" id="IPR002885">
    <property type="entry name" value="PPR_rpt"/>
</dbReference>
<organism evidence="4 6">
    <name type="scientific">Punica granatum</name>
    <name type="common">Pomegranate</name>
    <dbReference type="NCBI Taxonomy" id="22663"/>
    <lineage>
        <taxon>Eukaryota</taxon>
        <taxon>Viridiplantae</taxon>
        <taxon>Streptophyta</taxon>
        <taxon>Embryophyta</taxon>
        <taxon>Tracheophyta</taxon>
        <taxon>Spermatophyta</taxon>
        <taxon>Magnoliopsida</taxon>
        <taxon>eudicotyledons</taxon>
        <taxon>Gunneridae</taxon>
        <taxon>Pentapetalae</taxon>
        <taxon>rosids</taxon>
        <taxon>malvids</taxon>
        <taxon>Myrtales</taxon>
        <taxon>Lythraceae</taxon>
        <taxon>Punica</taxon>
    </lineage>
</organism>
<keyword evidence="7" id="KW-1185">Reference proteome</keyword>
<dbReference type="PROSITE" id="PS51375">
    <property type="entry name" value="PPR"/>
    <property type="match status" value="2"/>
</dbReference>
<proteinExistence type="inferred from homology"/>
<dbReference type="EMBL" id="MTKT01001111">
    <property type="protein sequence ID" value="OWM85970.1"/>
    <property type="molecule type" value="Genomic_DNA"/>
</dbReference>
<comment type="similarity">
    <text evidence="1">Belongs to the PPR family. P subfamily.</text>
</comment>